<sequence length="189" mass="20082">MALYPPNIIRAIAARVQILSSILRCIWIRLSHSGISIGTSVSISDHVRFSVTDGGKLLIHKNSHIGRNTEIVVRGGTMEIGENVFIGSHCTICAHENIFIANDVLIAERVTIRDQDHNFNGKEVIRTAGISTSPINISDGAWIAAGAAVLRGSKIGKGAIIGANAVVKGVIGDYEIAVGLPAKSVRVRT</sequence>
<name>A0A5E7VT09_PSEFL</name>
<evidence type="ECO:0000313" key="2">
    <source>
        <dbReference type="Proteomes" id="UP000381378"/>
    </source>
</evidence>
<protein>
    <recommendedName>
        <fullName evidence="3">Acyltransferase</fullName>
    </recommendedName>
</protein>
<dbReference type="InterPro" id="IPR011004">
    <property type="entry name" value="Trimer_LpxA-like_sf"/>
</dbReference>
<dbReference type="Proteomes" id="UP000381378">
    <property type="component" value="Unassembled WGS sequence"/>
</dbReference>
<evidence type="ECO:0000313" key="1">
    <source>
        <dbReference type="EMBL" id="VVQ26009.1"/>
    </source>
</evidence>
<dbReference type="CDD" id="cd04647">
    <property type="entry name" value="LbH_MAT_like"/>
    <property type="match status" value="1"/>
</dbReference>
<dbReference type="InterPro" id="IPR051159">
    <property type="entry name" value="Hexapeptide_acetyltransf"/>
</dbReference>
<dbReference type="RefSeq" id="WP_150788179.1">
    <property type="nucleotide sequence ID" value="NZ_CABVJF010000039.1"/>
</dbReference>
<dbReference type="AlphaFoldDB" id="A0A5E7VT09"/>
<dbReference type="Pfam" id="PF00132">
    <property type="entry name" value="Hexapep"/>
    <property type="match status" value="1"/>
</dbReference>
<dbReference type="Gene3D" id="2.160.10.10">
    <property type="entry name" value="Hexapeptide repeat proteins"/>
    <property type="match status" value="1"/>
</dbReference>
<dbReference type="OrthoDB" id="9815592at2"/>
<reference evidence="1 2" key="1">
    <citation type="submission" date="2019-09" db="EMBL/GenBank/DDBJ databases">
        <authorList>
            <person name="Chandra G."/>
            <person name="Truman W A."/>
        </authorList>
    </citation>
    <scope>NUCLEOTIDE SEQUENCE [LARGE SCALE GENOMIC DNA]</scope>
    <source>
        <strain evidence="1">PS928</strain>
    </source>
</reference>
<dbReference type="PANTHER" id="PTHR23416:SF78">
    <property type="entry name" value="LIPOPOLYSACCHARIDE BIOSYNTHESIS O-ACETYL TRANSFERASE WBBJ-RELATED"/>
    <property type="match status" value="1"/>
</dbReference>
<evidence type="ECO:0008006" key="3">
    <source>
        <dbReference type="Google" id="ProtNLM"/>
    </source>
</evidence>
<dbReference type="SUPFAM" id="SSF51161">
    <property type="entry name" value="Trimeric LpxA-like enzymes"/>
    <property type="match status" value="1"/>
</dbReference>
<gene>
    <name evidence="1" type="ORF">PS928_06310</name>
</gene>
<accession>A0A5E7VT09</accession>
<dbReference type="PANTHER" id="PTHR23416">
    <property type="entry name" value="SIALIC ACID SYNTHASE-RELATED"/>
    <property type="match status" value="1"/>
</dbReference>
<organism evidence="1 2">
    <name type="scientific">Pseudomonas fluorescens</name>
    <dbReference type="NCBI Taxonomy" id="294"/>
    <lineage>
        <taxon>Bacteria</taxon>
        <taxon>Pseudomonadati</taxon>
        <taxon>Pseudomonadota</taxon>
        <taxon>Gammaproteobacteria</taxon>
        <taxon>Pseudomonadales</taxon>
        <taxon>Pseudomonadaceae</taxon>
        <taxon>Pseudomonas</taxon>
    </lineage>
</organism>
<proteinExistence type="predicted"/>
<dbReference type="EMBL" id="CABVJF010000039">
    <property type="protein sequence ID" value="VVQ26009.1"/>
    <property type="molecule type" value="Genomic_DNA"/>
</dbReference>
<dbReference type="InterPro" id="IPR001451">
    <property type="entry name" value="Hexapep"/>
</dbReference>